<evidence type="ECO:0000313" key="2">
    <source>
        <dbReference type="Proteomes" id="UP000766595"/>
    </source>
</evidence>
<protein>
    <submittedName>
        <fullName evidence="1">Uncharacterized protein</fullName>
    </submittedName>
</protein>
<sequence length="137" mass="14558">MIKPQAMCCLRWISISCADSLLLRAHSERSTMLPHCGKRQAMVGIREAKAALRQHEARLMAVSGVSGVGIQDAAGGAGQVLAVYVARNADRDAIPAQLETTVAGRSVVVPVRQFEVGVVKAQAVAGSADLMQMQDFK</sequence>
<name>A0A947D1B3_9HYPH</name>
<dbReference type="RefSeq" id="WP_261967129.1">
    <property type="nucleotide sequence ID" value="NZ_JAHHZF010000002.1"/>
</dbReference>
<organism evidence="1 2">
    <name type="scientific">Prosthecodimorpha staleyi</name>
    <dbReference type="NCBI Taxonomy" id="2840188"/>
    <lineage>
        <taxon>Bacteria</taxon>
        <taxon>Pseudomonadati</taxon>
        <taxon>Pseudomonadota</taxon>
        <taxon>Alphaproteobacteria</taxon>
        <taxon>Hyphomicrobiales</taxon>
        <taxon>Ancalomicrobiaceae</taxon>
        <taxon>Prosthecodimorpha</taxon>
    </lineage>
</organism>
<reference evidence="1 2" key="1">
    <citation type="submission" date="2021-06" db="EMBL/GenBank/DDBJ databases">
        <authorList>
            <person name="Grouzdev D.S."/>
            <person name="Koziaeva V."/>
        </authorList>
    </citation>
    <scope>NUCLEOTIDE SEQUENCE [LARGE SCALE GENOMIC DNA]</scope>
    <source>
        <strain evidence="1 2">22</strain>
    </source>
</reference>
<accession>A0A947D1B3</accession>
<gene>
    <name evidence="1" type="ORF">KL771_03220</name>
</gene>
<keyword evidence="2" id="KW-1185">Reference proteome</keyword>
<evidence type="ECO:0000313" key="1">
    <source>
        <dbReference type="EMBL" id="MBT9288443.1"/>
    </source>
</evidence>
<comment type="caution">
    <text evidence="1">The sequence shown here is derived from an EMBL/GenBank/DDBJ whole genome shotgun (WGS) entry which is preliminary data.</text>
</comment>
<proteinExistence type="predicted"/>
<dbReference type="Proteomes" id="UP000766595">
    <property type="component" value="Unassembled WGS sequence"/>
</dbReference>
<dbReference type="EMBL" id="JAHHZF010000002">
    <property type="protein sequence ID" value="MBT9288443.1"/>
    <property type="molecule type" value="Genomic_DNA"/>
</dbReference>
<dbReference type="AlphaFoldDB" id="A0A947D1B3"/>